<evidence type="ECO:0000313" key="9">
    <source>
        <dbReference type="Proteomes" id="UP000002058"/>
    </source>
</evidence>
<keyword evidence="5 7" id="KW-0472">Membrane</keyword>
<dbReference type="Proteomes" id="UP000002058">
    <property type="component" value="Unassembled WGS sequence"/>
</dbReference>
<dbReference type="InterPro" id="IPR011701">
    <property type="entry name" value="MFS"/>
</dbReference>
<dbReference type="SUPFAM" id="SSF103473">
    <property type="entry name" value="MFS general substrate transporter"/>
    <property type="match status" value="1"/>
</dbReference>
<dbReference type="KEGG" id="ure:UREG_02665"/>
<gene>
    <name evidence="8" type="ORF">UREG_02665</name>
</gene>
<feature type="region of interest" description="Disordered" evidence="6">
    <location>
        <begin position="1"/>
        <end position="34"/>
    </location>
</feature>
<keyword evidence="3 7" id="KW-0812">Transmembrane</keyword>
<dbReference type="InParanoid" id="C4JH92"/>
<keyword evidence="2" id="KW-0813">Transport</keyword>
<keyword evidence="4 7" id="KW-1133">Transmembrane helix</keyword>
<evidence type="ECO:0008006" key="10">
    <source>
        <dbReference type="Google" id="ProtNLM"/>
    </source>
</evidence>
<dbReference type="eggNOG" id="KOG2533">
    <property type="taxonomic scope" value="Eukaryota"/>
</dbReference>
<dbReference type="Pfam" id="PF07690">
    <property type="entry name" value="MFS_1"/>
    <property type="match status" value="1"/>
</dbReference>
<dbReference type="VEuPathDB" id="FungiDB:UREG_02665"/>
<evidence type="ECO:0000256" key="4">
    <source>
        <dbReference type="ARBA" id="ARBA00022989"/>
    </source>
</evidence>
<dbReference type="OrthoDB" id="2962993at2759"/>
<feature type="transmembrane region" description="Helical" evidence="7">
    <location>
        <begin position="288"/>
        <end position="305"/>
    </location>
</feature>
<evidence type="ECO:0000256" key="2">
    <source>
        <dbReference type="ARBA" id="ARBA00022448"/>
    </source>
</evidence>
<evidence type="ECO:0000256" key="6">
    <source>
        <dbReference type="SAM" id="MobiDB-lite"/>
    </source>
</evidence>
<feature type="transmembrane region" description="Helical" evidence="7">
    <location>
        <begin position="103"/>
        <end position="120"/>
    </location>
</feature>
<feature type="transmembrane region" description="Helical" evidence="7">
    <location>
        <begin position="65"/>
        <end position="82"/>
    </location>
</feature>
<proteinExistence type="predicted"/>
<dbReference type="PANTHER" id="PTHR43791">
    <property type="entry name" value="PERMEASE-RELATED"/>
    <property type="match status" value="1"/>
</dbReference>
<dbReference type="RefSeq" id="XP_002543149.1">
    <property type="nucleotide sequence ID" value="XM_002543103.1"/>
</dbReference>
<feature type="transmembrane region" description="Helical" evidence="7">
    <location>
        <begin position="126"/>
        <end position="148"/>
    </location>
</feature>
<evidence type="ECO:0000256" key="5">
    <source>
        <dbReference type="ARBA" id="ARBA00023136"/>
    </source>
</evidence>
<dbReference type="AlphaFoldDB" id="C4JH92"/>
<reference evidence="9" key="1">
    <citation type="journal article" date="2009" name="Genome Res.">
        <title>Comparative genomic analyses of the human fungal pathogens Coccidioides and their relatives.</title>
        <authorList>
            <person name="Sharpton T.J."/>
            <person name="Stajich J.E."/>
            <person name="Rounsley S.D."/>
            <person name="Gardner M.J."/>
            <person name="Wortman J.R."/>
            <person name="Jordar V.S."/>
            <person name="Maiti R."/>
            <person name="Kodira C.D."/>
            <person name="Neafsey D.E."/>
            <person name="Zeng Q."/>
            <person name="Hung C.-Y."/>
            <person name="McMahan C."/>
            <person name="Muszewska A."/>
            <person name="Grynberg M."/>
            <person name="Mandel M.A."/>
            <person name="Kellner E.M."/>
            <person name="Barker B.M."/>
            <person name="Galgiani J.N."/>
            <person name="Orbach M.J."/>
            <person name="Kirkland T.N."/>
            <person name="Cole G.T."/>
            <person name="Henn M.R."/>
            <person name="Birren B.W."/>
            <person name="Taylor J.W."/>
        </authorList>
    </citation>
    <scope>NUCLEOTIDE SEQUENCE [LARGE SCALE GENOMIC DNA]</scope>
    <source>
        <strain evidence="9">UAMH 1704</strain>
    </source>
</reference>
<comment type="subcellular location">
    <subcellularLocation>
        <location evidence="1">Membrane</location>
        <topology evidence="1">Multi-pass membrane protein</topology>
    </subcellularLocation>
</comment>
<sequence>MNSILNPSPDSKPEDCQIENPQNEKKCGHDLTTITDEPKSQDMEEIRKAVEAYTPDEAKQILRKVDYRLVPLLAVLYLLAFIDRGNIANAKIAGMEKDLNLQGSQYNVALTLFFVPYGLFEVPSNIVLKILRPSSGFFPAATYLLTIWYKRYEVQQRMAVFYAAASLSGAFSGLLAFAIEKMHGVGNYAGWRWFVFDSGHLDMLFGFELRISSHRIFILEGLLPVALAAVVWRILPDSPEKARFLTNSEKEFIVNRLSLETGSGHGKVTNSDKIQWHHIIAAFKEWKIWAAIVLFWANTIGVYGGNPSFTATVPTVIADLGYTAAHAQLLTIPIYVLAMIVTILFAFLSDRYQQRTPFIVAGYIIATLGFTAQLAIPHPKFPGLTYGMLFVVAAGLYAPFISIVCLIGNNLAPSSKRAIASARGRGCD</sequence>
<dbReference type="PANTHER" id="PTHR43791:SF18">
    <property type="entry name" value="NICOTINIC ACID TRANSPORTER TNA1, PUTATIVE (AFU_ORTHOLOGUE AFUA_3G03820)-RELATED"/>
    <property type="match status" value="1"/>
</dbReference>
<name>C4JH92_UNCRE</name>
<dbReference type="HOGENOM" id="CLU_001265_0_1_1"/>
<feature type="transmembrane region" description="Helical" evidence="7">
    <location>
        <begin position="325"/>
        <end position="346"/>
    </location>
</feature>
<evidence type="ECO:0000256" key="1">
    <source>
        <dbReference type="ARBA" id="ARBA00004141"/>
    </source>
</evidence>
<dbReference type="GO" id="GO:0016020">
    <property type="term" value="C:membrane"/>
    <property type="evidence" value="ECO:0007669"/>
    <property type="project" value="UniProtKB-SubCell"/>
</dbReference>
<dbReference type="OMA" id="MFWANTI"/>
<accession>C4JH92</accession>
<feature type="transmembrane region" description="Helical" evidence="7">
    <location>
        <begin position="216"/>
        <end position="235"/>
    </location>
</feature>
<feature type="transmembrane region" description="Helical" evidence="7">
    <location>
        <begin position="160"/>
        <end position="179"/>
    </location>
</feature>
<keyword evidence="9" id="KW-1185">Reference proteome</keyword>
<evidence type="ECO:0000256" key="7">
    <source>
        <dbReference type="SAM" id="Phobius"/>
    </source>
</evidence>
<feature type="transmembrane region" description="Helical" evidence="7">
    <location>
        <begin position="388"/>
        <end position="407"/>
    </location>
</feature>
<protein>
    <recommendedName>
        <fullName evidence="10">Major facilitator superfamily (MFS) profile domain-containing protein</fullName>
    </recommendedName>
</protein>
<feature type="transmembrane region" description="Helical" evidence="7">
    <location>
        <begin position="358"/>
        <end position="376"/>
    </location>
</feature>
<evidence type="ECO:0000313" key="8">
    <source>
        <dbReference type="EMBL" id="EEP77816.1"/>
    </source>
</evidence>
<evidence type="ECO:0000256" key="3">
    <source>
        <dbReference type="ARBA" id="ARBA00022692"/>
    </source>
</evidence>
<dbReference type="GeneID" id="8443112"/>
<dbReference type="Gene3D" id="1.20.1250.20">
    <property type="entry name" value="MFS general substrate transporter like domains"/>
    <property type="match status" value="3"/>
</dbReference>
<dbReference type="GO" id="GO:0022857">
    <property type="term" value="F:transmembrane transporter activity"/>
    <property type="evidence" value="ECO:0007669"/>
    <property type="project" value="InterPro"/>
</dbReference>
<dbReference type="InterPro" id="IPR036259">
    <property type="entry name" value="MFS_trans_sf"/>
</dbReference>
<dbReference type="EMBL" id="CH476615">
    <property type="protein sequence ID" value="EEP77816.1"/>
    <property type="molecule type" value="Genomic_DNA"/>
</dbReference>
<organism evidence="8 9">
    <name type="scientific">Uncinocarpus reesii (strain UAMH 1704)</name>
    <dbReference type="NCBI Taxonomy" id="336963"/>
    <lineage>
        <taxon>Eukaryota</taxon>
        <taxon>Fungi</taxon>
        <taxon>Dikarya</taxon>
        <taxon>Ascomycota</taxon>
        <taxon>Pezizomycotina</taxon>
        <taxon>Eurotiomycetes</taxon>
        <taxon>Eurotiomycetidae</taxon>
        <taxon>Onygenales</taxon>
        <taxon>Onygenaceae</taxon>
        <taxon>Uncinocarpus</taxon>
    </lineage>
</organism>